<dbReference type="HAMAP" id="MF_01576">
    <property type="entry name" value="THF_DHG_CYH"/>
    <property type="match status" value="1"/>
</dbReference>
<comment type="subunit">
    <text evidence="2 12">Homodimer.</text>
</comment>
<feature type="binding site" evidence="12">
    <location>
        <begin position="165"/>
        <end position="167"/>
    </location>
    <ligand>
        <name>NADP(+)</name>
        <dbReference type="ChEBI" id="CHEBI:58349"/>
    </ligand>
</feature>
<feature type="binding site" evidence="12">
    <location>
        <position position="231"/>
    </location>
    <ligand>
        <name>NADP(+)</name>
        <dbReference type="ChEBI" id="CHEBI:58349"/>
    </ligand>
</feature>
<comment type="caution">
    <text evidence="15">The sequence shown here is derived from an EMBL/GenBank/DDBJ whole genome shotgun (WGS) entry which is preliminary data.</text>
</comment>
<comment type="pathway">
    <text evidence="1 12">One-carbon metabolism; tetrahydrofolate interconversion.</text>
</comment>
<proteinExistence type="inferred from homology"/>
<name>A0A9D2WSB0_9FIRM</name>
<keyword evidence="6 12" id="KW-0378">Hydrolase</keyword>
<evidence type="ECO:0000313" key="16">
    <source>
        <dbReference type="Proteomes" id="UP000798488"/>
    </source>
</evidence>
<evidence type="ECO:0000313" key="15">
    <source>
        <dbReference type="EMBL" id="KAF1086529.1"/>
    </source>
</evidence>
<gene>
    <name evidence="12 15" type="primary">folD</name>
    <name evidence="15" type="ORF">SPSYN_00248</name>
</gene>
<comment type="similarity">
    <text evidence="12">Belongs to the tetrahydrofolate dehydrogenase/cyclohydrolase family.</text>
</comment>
<dbReference type="OrthoDB" id="9803580at2"/>
<feature type="domain" description="Tetrahydrofolate dehydrogenase/cyclohydrolase NAD(P)-binding" evidence="14">
    <location>
        <begin position="139"/>
        <end position="280"/>
    </location>
</feature>
<dbReference type="FunFam" id="3.40.50.10860:FF:000005">
    <property type="entry name" value="C-1-tetrahydrofolate synthase, cytoplasmic, putative"/>
    <property type="match status" value="1"/>
</dbReference>
<dbReference type="RefSeq" id="WP_161820680.1">
    <property type="nucleotide sequence ID" value="NZ_LSRS01000001.1"/>
</dbReference>
<dbReference type="SUPFAM" id="SSF53223">
    <property type="entry name" value="Aminoacid dehydrogenase-like, N-terminal domain"/>
    <property type="match status" value="1"/>
</dbReference>
<dbReference type="EC" id="1.5.1.5" evidence="12"/>
<dbReference type="InterPro" id="IPR046346">
    <property type="entry name" value="Aminoacid_DH-like_N_sf"/>
</dbReference>
<keyword evidence="8 12" id="KW-0560">Oxidoreductase</keyword>
<evidence type="ECO:0000256" key="5">
    <source>
        <dbReference type="ARBA" id="ARBA00022755"/>
    </source>
</evidence>
<comment type="catalytic activity">
    <reaction evidence="12">
        <text>(6R)-5,10-methylene-5,6,7,8-tetrahydrofolate + NADP(+) = (6R)-5,10-methenyltetrahydrofolate + NADPH</text>
        <dbReference type="Rhea" id="RHEA:22812"/>
        <dbReference type="ChEBI" id="CHEBI:15636"/>
        <dbReference type="ChEBI" id="CHEBI:57455"/>
        <dbReference type="ChEBI" id="CHEBI:57783"/>
        <dbReference type="ChEBI" id="CHEBI:58349"/>
        <dbReference type="EC" id="1.5.1.5"/>
    </reaction>
</comment>
<keyword evidence="5 12" id="KW-0658">Purine biosynthesis</keyword>
<dbReference type="PANTHER" id="PTHR48099:SF5">
    <property type="entry name" value="C-1-TETRAHYDROFOLATE SYNTHASE, CYTOPLASMIC"/>
    <property type="match status" value="1"/>
</dbReference>
<keyword evidence="16" id="KW-1185">Reference proteome</keyword>
<evidence type="ECO:0000256" key="10">
    <source>
        <dbReference type="ARBA" id="ARBA00023167"/>
    </source>
</evidence>
<accession>A0A9D2WSB0</accession>
<dbReference type="Proteomes" id="UP000798488">
    <property type="component" value="Unassembled WGS sequence"/>
</dbReference>
<dbReference type="InterPro" id="IPR020630">
    <property type="entry name" value="THF_DH/CycHdrlase_cat_dom"/>
</dbReference>
<dbReference type="InterPro" id="IPR036291">
    <property type="entry name" value="NAD(P)-bd_dom_sf"/>
</dbReference>
<dbReference type="EMBL" id="LSRS01000001">
    <property type="protein sequence ID" value="KAF1086529.1"/>
    <property type="molecule type" value="Genomic_DNA"/>
</dbReference>
<dbReference type="CDD" id="cd01080">
    <property type="entry name" value="NAD_bind_m-THF_DH_Cyclohyd"/>
    <property type="match status" value="1"/>
</dbReference>
<dbReference type="GO" id="GO:0005829">
    <property type="term" value="C:cytosol"/>
    <property type="evidence" value="ECO:0007669"/>
    <property type="project" value="TreeGrafter"/>
</dbReference>
<evidence type="ECO:0000256" key="3">
    <source>
        <dbReference type="ARBA" id="ARBA00022563"/>
    </source>
</evidence>
<keyword evidence="11 12" id="KW-0511">Multifunctional enzyme</keyword>
<dbReference type="GO" id="GO:0009086">
    <property type="term" value="P:methionine biosynthetic process"/>
    <property type="evidence" value="ECO:0007669"/>
    <property type="project" value="UniProtKB-KW"/>
</dbReference>
<dbReference type="Gene3D" id="3.40.50.720">
    <property type="entry name" value="NAD(P)-binding Rossmann-like Domain"/>
    <property type="match status" value="1"/>
</dbReference>
<sequence length="284" mass="29795">MAATLIDGKAIAEVIREEVKTEVIQMKKKGITPKLNVLLVGDDPASVVYARAKEKSCGKVGIEFELKTMSAFSPIGEVLAIIDAWNKEPGVHGIMIEMPLPEGIDKNLVLEAVDPKKDVDGSHPINRGYILSGGEGLFPTTPQSCIELLTRTGLAITGKNAVIVGRGETVGKPLLFMLLKHDATVTVCHSKTADLAYHTKQADIVIVAVGRAKMVTADMIKPGAVVVDAGINFPDGGGICGDVDFDSVKEVAGAISPVPGGVGSLTAVLVQKNLLKAIKLQGLT</sequence>
<evidence type="ECO:0000256" key="9">
    <source>
        <dbReference type="ARBA" id="ARBA00023102"/>
    </source>
</evidence>
<dbReference type="InterPro" id="IPR000672">
    <property type="entry name" value="THF_DH/CycHdrlase"/>
</dbReference>
<evidence type="ECO:0000256" key="6">
    <source>
        <dbReference type="ARBA" id="ARBA00022801"/>
    </source>
</evidence>
<keyword evidence="9 12" id="KW-0368">Histidine biosynthesis</keyword>
<evidence type="ECO:0000256" key="7">
    <source>
        <dbReference type="ARBA" id="ARBA00022857"/>
    </source>
</evidence>
<evidence type="ECO:0000259" key="14">
    <source>
        <dbReference type="Pfam" id="PF02882"/>
    </source>
</evidence>
<dbReference type="GO" id="GO:0006164">
    <property type="term" value="P:purine nucleotide biosynthetic process"/>
    <property type="evidence" value="ECO:0007669"/>
    <property type="project" value="UniProtKB-KW"/>
</dbReference>
<evidence type="ECO:0000256" key="8">
    <source>
        <dbReference type="ARBA" id="ARBA00023002"/>
    </source>
</evidence>
<dbReference type="Gene3D" id="3.40.50.10860">
    <property type="entry name" value="Leucine Dehydrogenase, chain A, domain 1"/>
    <property type="match status" value="1"/>
</dbReference>
<dbReference type="Pfam" id="PF02882">
    <property type="entry name" value="THF_DHG_CYH_C"/>
    <property type="match status" value="1"/>
</dbReference>
<protein>
    <recommendedName>
        <fullName evidence="12">Bifunctional protein FolD</fullName>
    </recommendedName>
    <domain>
        <recommendedName>
            <fullName evidence="12">Methylenetetrahydrofolate dehydrogenase</fullName>
            <ecNumber evidence="12">1.5.1.5</ecNumber>
        </recommendedName>
    </domain>
    <domain>
        <recommendedName>
            <fullName evidence="12">Methenyltetrahydrofolate cyclohydrolase</fullName>
            <ecNumber evidence="12">3.5.4.9</ecNumber>
        </recommendedName>
    </domain>
</protein>
<feature type="domain" description="Tetrahydrofolate dehydrogenase/cyclohydrolase catalytic" evidence="13">
    <location>
        <begin position="6"/>
        <end position="120"/>
    </location>
</feature>
<dbReference type="InterPro" id="IPR020631">
    <property type="entry name" value="THF_DH/CycHdrlase_NAD-bd_dom"/>
</dbReference>
<keyword evidence="3 12" id="KW-0554">One-carbon metabolism</keyword>
<reference evidence="15" key="1">
    <citation type="submission" date="2016-02" db="EMBL/GenBank/DDBJ databases">
        <title>Draft Genome Sequence of Sporotomaculum syntrophicum Strain FB, a Syntrophic Benzoate Degrader.</title>
        <authorList>
            <person name="Nobu M.K."/>
            <person name="Narihiro T."/>
            <person name="Qiu Y.-L."/>
            <person name="Ohashi A."/>
            <person name="Liu W.-T."/>
            <person name="Yuji S."/>
        </authorList>
    </citation>
    <scope>NUCLEOTIDE SEQUENCE</scope>
    <source>
        <strain evidence="15">FB</strain>
    </source>
</reference>
<dbReference type="AlphaFoldDB" id="A0A9D2WSB0"/>
<organism evidence="15 16">
    <name type="scientific">Sporotomaculum syntrophicum</name>
    <dbReference type="NCBI Taxonomy" id="182264"/>
    <lineage>
        <taxon>Bacteria</taxon>
        <taxon>Bacillati</taxon>
        <taxon>Bacillota</taxon>
        <taxon>Clostridia</taxon>
        <taxon>Eubacteriales</taxon>
        <taxon>Desulfallaceae</taxon>
        <taxon>Sporotomaculum</taxon>
    </lineage>
</organism>
<keyword evidence="7 12" id="KW-0521">NADP</keyword>
<dbReference type="Pfam" id="PF00763">
    <property type="entry name" value="THF_DHG_CYH"/>
    <property type="match status" value="1"/>
</dbReference>
<evidence type="ECO:0000256" key="12">
    <source>
        <dbReference type="HAMAP-Rule" id="MF_01576"/>
    </source>
</evidence>
<evidence type="ECO:0000259" key="13">
    <source>
        <dbReference type="Pfam" id="PF00763"/>
    </source>
</evidence>
<comment type="function">
    <text evidence="12">Catalyzes the oxidation of 5,10-methylenetetrahydrofolate to 5,10-methenyltetrahydrofolate and then the hydrolysis of 5,10-methenyltetrahydrofolate to 10-formyltetrahydrofolate.</text>
</comment>
<dbReference type="EC" id="3.5.4.9" evidence="12"/>
<dbReference type="GO" id="GO:0035999">
    <property type="term" value="P:tetrahydrofolate interconversion"/>
    <property type="evidence" value="ECO:0007669"/>
    <property type="project" value="UniProtKB-UniRule"/>
</dbReference>
<dbReference type="PRINTS" id="PR00085">
    <property type="entry name" value="THFDHDRGNASE"/>
</dbReference>
<evidence type="ECO:0000256" key="4">
    <source>
        <dbReference type="ARBA" id="ARBA00022605"/>
    </source>
</evidence>
<dbReference type="GO" id="GO:0000105">
    <property type="term" value="P:L-histidine biosynthetic process"/>
    <property type="evidence" value="ECO:0007669"/>
    <property type="project" value="UniProtKB-KW"/>
</dbReference>
<evidence type="ECO:0000256" key="1">
    <source>
        <dbReference type="ARBA" id="ARBA00004777"/>
    </source>
</evidence>
<evidence type="ECO:0000256" key="11">
    <source>
        <dbReference type="ARBA" id="ARBA00023268"/>
    </source>
</evidence>
<dbReference type="SUPFAM" id="SSF51735">
    <property type="entry name" value="NAD(P)-binding Rossmann-fold domains"/>
    <property type="match status" value="1"/>
</dbReference>
<keyword evidence="10 12" id="KW-0486">Methionine biosynthesis</keyword>
<comment type="catalytic activity">
    <reaction evidence="12">
        <text>(6R)-5,10-methenyltetrahydrofolate + H2O = (6R)-10-formyltetrahydrofolate + H(+)</text>
        <dbReference type="Rhea" id="RHEA:23700"/>
        <dbReference type="ChEBI" id="CHEBI:15377"/>
        <dbReference type="ChEBI" id="CHEBI:15378"/>
        <dbReference type="ChEBI" id="CHEBI:57455"/>
        <dbReference type="ChEBI" id="CHEBI:195366"/>
        <dbReference type="EC" id="3.5.4.9"/>
    </reaction>
</comment>
<dbReference type="GO" id="GO:0004488">
    <property type="term" value="F:methylenetetrahydrofolate dehydrogenase (NADP+) activity"/>
    <property type="evidence" value="ECO:0007669"/>
    <property type="project" value="UniProtKB-UniRule"/>
</dbReference>
<dbReference type="PANTHER" id="PTHR48099">
    <property type="entry name" value="C-1-TETRAHYDROFOLATE SYNTHASE, CYTOPLASMIC-RELATED"/>
    <property type="match status" value="1"/>
</dbReference>
<keyword evidence="4 12" id="KW-0028">Amino-acid biosynthesis</keyword>
<evidence type="ECO:0000256" key="2">
    <source>
        <dbReference type="ARBA" id="ARBA00011738"/>
    </source>
</evidence>
<dbReference type="GO" id="GO:0004477">
    <property type="term" value="F:methenyltetrahydrofolate cyclohydrolase activity"/>
    <property type="evidence" value="ECO:0007669"/>
    <property type="project" value="UniProtKB-UniRule"/>
</dbReference>
<comment type="caution">
    <text evidence="12">Lacks conserved residue(s) required for the propagation of feature annotation.</text>
</comment>
<dbReference type="FunFam" id="3.40.50.720:FF:000094">
    <property type="entry name" value="Bifunctional protein FolD"/>
    <property type="match status" value="1"/>
</dbReference>